<dbReference type="RefSeq" id="WP_348604091.1">
    <property type="nucleotide sequence ID" value="NZ_CP157276.1"/>
</dbReference>
<comment type="caution">
    <text evidence="2">The sequence shown here is derived from an EMBL/GenBank/DDBJ whole genome shotgun (WGS) entry which is preliminary data.</text>
</comment>
<keyword evidence="3" id="KW-1185">Reference proteome</keyword>
<accession>A0ABW9FXU2</accession>
<sequence>MSGSDAGSPTEPDVLFDEPGARWRTVAYGPVFCVVALVIELLTGPVVHWFALTLFAAILAGIVYVQVAAARRHVSVSLTDTTLRQGAEELAVAEIAAVLPASDPYADEPEAWESARSLGELSGVPRRRKAIGLRLRDGSSVQAWARDDDGLRDALTEAVAGVDGRSE</sequence>
<keyword evidence="1" id="KW-0472">Membrane</keyword>
<evidence type="ECO:0000313" key="3">
    <source>
        <dbReference type="Proteomes" id="UP001629744"/>
    </source>
</evidence>
<organism evidence="2 3">
    <name type="scientific">Prescottella soli</name>
    <dbReference type="NCBI Taxonomy" id="1543852"/>
    <lineage>
        <taxon>Bacteria</taxon>
        <taxon>Bacillati</taxon>
        <taxon>Actinomycetota</taxon>
        <taxon>Actinomycetes</taxon>
        <taxon>Mycobacteriales</taxon>
        <taxon>Nocardiaceae</taxon>
        <taxon>Prescottella</taxon>
    </lineage>
</organism>
<evidence type="ECO:0000313" key="2">
    <source>
        <dbReference type="EMBL" id="MFM1730434.1"/>
    </source>
</evidence>
<feature type="transmembrane region" description="Helical" evidence="1">
    <location>
        <begin position="25"/>
        <end position="43"/>
    </location>
</feature>
<evidence type="ECO:0008006" key="4">
    <source>
        <dbReference type="Google" id="ProtNLM"/>
    </source>
</evidence>
<name>A0ABW9FXU2_9NOCA</name>
<keyword evidence="1" id="KW-1133">Transmembrane helix</keyword>
<protein>
    <recommendedName>
        <fullName evidence="4">DUF3093 domain-containing protein</fullName>
    </recommendedName>
</protein>
<dbReference type="EMBL" id="JBDLNU010000005">
    <property type="protein sequence ID" value="MFM1730434.1"/>
    <property type="molecule type" value="Genomic_DNA"/>
</dbReference>
<dbReference type="Proteomes" id="UP001629744">
    <property type="component" value="Unassembled WGS sequence"/>
</dbReference>
<proteinExistence type="predicted"/>
<gene>
    <name evidence="2" type="ORF">ABEU19_003967</name>
</gene>
<feature type="transmembrane region" description="Helical" evidence="1">
    <location>
        <begin position="49"/>
        <end position="69"/>
    </location>
</feature>
<reference evidence="2 3" key="1">
    <citation type="submission" date="2023-11" db="EMBL/GenBank/DDBJ databases">
        <authorList>
            <person name="Val-Calvo J."/>
            <person name="Scortti M."/>
            <person name="Vazquez-Boland J."/>
        </authorList>
    </citation>
    <scope>NUCLEOTIDE SEQUENCE [LARGE SCALE GENOMIC DNA]</scope>
    <source>
        <strain evidence="2 3">DSM 46662</strain>
    </source>
</reference>
<keyword evidence="1" id="KW-0812">Transmembrane</keyword>
<evidence type="ECO:0000256" key="1">
    <source>
        <dbReference type="SAM" id="Phobius"/>
    </source>
</evidence>